<protein>
    <submittedName>
        <fullName evidence="1">Uncharacterized protein</fullName>
    </submittedName>
</protein>
<proteinExistence type="predicted"/>
<reference evidence="1 2" key="1">
    <citation type="journal article" date="2012" name="J. Bacteriol.">
        <title>Complete Genome Sequence of the Naphthalene-Degrading Pseudomonas putida Strain ND6.</title>
        <authorList>
            <person name="Li S."/>
            <person name="Zhao H."/>
            <person name="Li Y."/>
            <person name="Niu S."/>
            <person name="Cai B."/>
        </authorList>
    </citation>
    <scope>NUCLEOTIDE SEQUENCE [LARGE SCALE GENOMIC DNA]</scope>
    <source>
        <strain evidence="1 2">ND6</strain>
    </source>
</reference>
<evidence type="ECO:0000313" key="1">
    <source>
        <dbReference type="EMBL" id="AFK68993.1"/>
    </source>
</evidence>
<dbReference type="AlphaFoldDB" id="I3UU22"/>
<accession>I3UU22</accession>
<organism evidence="1 2">
    <name type="scientific">Pseudomonas putida ND6</name>
    <dbReference type="NCBI Taxonomy" id="231023"/>
    <lineage>
        <taxon>Bacteria</taxon>
        <taxon>Pseudomonadati</taxon>
        <taxon>Pseudomonadota</taxon>
        <taxon>Gammaproteobacteria</taxon>
        <taxon>Pseudomonadales</taxon>
        <taxon>Pseudomonadaceae</taxon>
        <taxon>Pseudomonas</taxon>
    </lineage>
</organism>
<evidence type="ECO:0000313" key="2">
    <source>
        <dbReference type="Proteomes" id="UP000005268"/>
    </source>
</evidence>
<sequence length="45" mass="5307">MLTTCKVMQGTCHTHWLPDFRVMRKTALHWAVCKSFKQMNLENAL</sequence>
<name>I3UU22_PSEPU</name>
<gene>
    <name evidence="1" type="ORF">YSA_04105</name>
</gene>
<dbReference type="KEGG" id="ppi:YSA_04105"/>
<dbReference type="HOGENOM" id="CLU_3204182_0_0_6"/>
<dbReference type="EMBL" id="CP003588">
    <property type="protein sequence ID" value="AFK68993.1"/>
    <property type="molecule type" value="Genomic_DNA"/>
</dbReference>
<dbReference type="Proteomes" id="UP000005268">
    <property type="component" value="Chromosome"/>
</dbReference>